<feature type="transmembrane region" description="Helical" evidence="7">
    <location>
        <begin position="91"/>
        <end position="110"/>
    </location>
</feature>
<evidence type="ECO:0000256" key="5">
    <source>
        <dbReference type="ARBA" id="ARBA00023065"/>
    </source>
</evidence>
<feature type="non-terminal residue" evidence="8">
    <location>
        <position position="134"/>
    </location>
</feature>
<keyword evidence="6" id="KW-0739">Sodium transport</keyword>
<evidence type="ECO:0000256" key="2">
    <source>
        <dbReference type="ARBA" id="ARBA00022448"/>
    </source>
</evidence>
<evidence type="ECO:0000313" key="8">
    <source>
        <dbReference type="EMBL" id="OWK16679.1"/>
    </source>
</evidence>
<keyword evidence="4" id="KW-0915">Sodium</keyword>
<evidence type="ECO:0000256" key="6">
    <source>
        <dbReference type="ARBA" id="ARBA00023201"/>
    </source>
</evidence>
<feature type="non-terminal residue" evidence="8">
    <location>
        <position position="1"/>
    </location>
</feature>
<gene>
    <name evidence="8" type="ORF">Celaphus_00011784</name>
</gene>
<dbReference type="Proteomes" id="UP000242450">
    <property type="component" value="Chromosome 3"/>
</dbReference>
<evidence type="ECO:0000256" key="1">
    <source>
        <dbReference type="ARBA" id="ARBA00004651"/>
    </source>
</evidence>
<keyword evidence="5" id="KW-0406">Ion transport</keyword>
<dbReference type="SMR" id="A0A212DEL8"/>
<evidence type="ECO:0000313" key="9">
    <source>
        <dbReference type="Proteomes" id="UP000242450"/>
    </source>
</evidence>
<keyword evidence="7" id="KW-1133">Transmembrane helix</keyword>
<keyword evidence="3" id="KW-1003">Cell membrane</keyword>
<dbReference type="PANTHER" id="PTHR42985">
    <property type="entry name" value="SODIUM-COUPLED MONOCARBOXYLATE TRANSPORTER"/>
    <property type="match status" value="1"/>
</dbReference>
<dbReference type="EMBL" id="MKHE01000003">
    <property type="protein sequence ID" value="OWK16679.1"/>
    <property type="molecule type" value="Genomic_DNA"/>
</dbReference>
<dbReference type="GO" id="GO:0005886">
    <property type="term" value="C:plasma membrane"/>
    <property type="evidence" value="ECO:0007669"/>
    <property type="project" value="UniProtKB-SubCell"/>
</dbReference>
<protein>
    <submittedName>
        <fullName evidence="8">SLC5A8</fullName>
    </submittedName>
</protein>
<dbReference type="Gene3D" id="1.20.1730.10">
    <property type="entry name" value="Sodium/glucose cotransporter"/>
    <property type="match status" value="1"/>
</dbReference>
<sequence length="134" mass="15161">FNPNPLQRHTFWTIIIGGTFTWTSIYGVNQSQVQRYISCKSRFQAKLSLYINLLGLWVILVCSVLCGLALYSRYHDCDPWTAKKVSAPDQVQYHVFLITVSSSINALAAVTMEDLVKPRFPSLSEKSLSWVSQG</sequence>
<feature type="transmembrane region" description="Helical" evidence="7">
    <location>
        <begin position="12"/>
        <end position="28"/>
    </location>
</feature>
<dbReference type="GO" id="GO:0015730">
    <property type="term" value="P:propanoate transmembrane transport"/>
    <property type="evidence" value="ECO:0007669"/>
    <property type="project" value="TreeGrafter"/>
</dbReference>
<keyword evidence="9" id="KW-1185">Reference proteome</keyword>
<dbReference type="OrthoDB" id="6132759at2759"/>
<dbReference type="InterPro" id="IPR051163">
    <property type="entry name" value="Sodium:Solute_Symporter_SSF"/>
</dbReference>
<keyword evidence="7" id="KW-0472">Membrane</keyword>
<proteinExistence type="predicted"/>
<keyword evidence="2" id="KW-0813">Transport</keyword>
<dbReference type="GO" id="GO:0005343">
    <property type="term" value="F:organic acid:sodium symporter activity"/>
    <property type="evidence" value="ECO:0007669"/>
    <property type="project" value="TreeGrafter"/>
</dbReference>
<feature type="transmembrane region" description="Helical" evidence="7">
    <location>
        <begin position="49"/>
        <end position="71"/>
    </location>
</feature>
<dbReference type="AlphaFoldDB" id="A0A212DEL8"/>
<evidence type="ECO:0000256" key="3">
    <source>
        <dbReference type="ARBA" id="ARBA00022475"/>
    </source>
</evidence>
<dbReference type="InterPro" id="IPR038377">
    <property type="entry name" value="Na/Glc_symporter_sf"/>
</dbReference>
<reference evidence="8 9" key="1">
    <citation type="journal article" date="2018" name="Mol. Genet. Genomics">
        <title>The red deer Cervus elaphus genome CerEla1.0: sequencing, annotating, genes, and chromosomes.</title>
        <authorList>
            <person name="Bana N.A."/>
            <person name="Nyiri A."/>
            <person name="Nagy J."/>
            <person name="Frank K."/>
            <person name="Nagy T."/>
            <person name="Steger V."/>
            <person name="Schiller M."/>
            <person name="Lakatos P."/>
            <person name="Sugar L."/>
            <person name="Horn P."/>
            <person name="Barta E."/>
            <person name="Orosz L."/>
        </authorList>
    </citation>
    <scope>NUCLEOTIDE SEQUENCE [LARGE SCALE GENOMIC DNA]</scope>
    <source>
        <strain evidence="8">Hungarian</strain>
    </source>
</reference>
<keyword evidence="7" id="KW-0812">Transmembrane</keyword>
<dbReference type="PANTHER" id="PTHR42985:SF10">
    <property type="entry name" value="SODIUM-COUPLED MONOCARBOXYLATE TRANSPORTER 1"/>
    <property type="match status" value="1"/>
</dbReference>
<comment type="caution">
    <text evidence="8">The sequence shown here is derived from an EMBL/GenBank/DDBJ whole genome shotgun (WGS) entry which is preliminary data.</text>
</comment>
<evidence type="ECO:0000256" key="7">
    <source>
        <dbReference type="SAM" id="Phobius"/>
    </source>
</evidence>
<accession>A0A212DEL8</accession>
<comment type="subcellular location">
    <subcellularLocation>
        <location evidence="1">Cell membrane</location>
        <topology evidence="1">Multi-pass membrane protein</topology>
    </subcellularLocation>
</comment>
<organism evidence="8 9">
    <name type="scientific">Cervus elaphus hippelaphus</name>
    <name type="common">European red deer</name>
    <dbReference type="NCBI Taxonomy" id="46360"/>
    <lineage>
        <taxon>Eukaryota</taxon>
        <taxon>Metazoa</taxon>
        <taxon>Chordata</taxon>
        <taxon>Craniata</taxon>
        <taxon>Vertebrata</taxon>
        <taxon>Euteleostomi</taxon>
        <taxon>Mammalia</taxon>
        <taxon>Eutheria</taxon>
        <taxon>Laurasiatheria</taxon>
        <taxon>Artiodactyla</taxon>
        <taxon>Ruminantia</taxon>
        <taxon>Pecora</taxon>
        <taxon>Cervidae</taxon>
        <taxon>Cervinae</taxon>
        <taxon>Cervus</taxon>
    </lineage>
</organism>
<dbReference type="GO" id="GO:0070062">
    <property type="term" value="C:extracellular exosome"/>
    <property type="evidence" value="ECO:0007669"/>
    <property type="project" value="TreeGrafter"/>
</dbReference>
<name>A0A212DEL8_CEREH</name>
<evidence type="ECO:0000256" key="4">
    <source>
        <dbReference type="ARBA" id="ARBA00023053"/>
    </source>
</evidence>